<evidence type="ECO:0000313" key="2">
    <source>
        <dbReference type="Proteomes" id="UP001627154"/>
    </source>
</evidence>
<sequence length="121" mass="13567">MSLCLFLSCARRARRRQQQRRIIRPAGAAVCRAPLLASTYTHDDGVLELLRNAAAATSTAVLYTLYTAKARYFSRSLLRAIRSCARAPMETHRPIALAQLRPGLLRAGISLHSVCRRQKYI</sequence>
<gene>
    <name evidence="1" type="ORF">TKK_019090</name>
</gene>
<proteinExistence type="predicted"/>
<protein>
    <submittedName>
        <fullName evidence="1">Uncharacterized protein</fullName>
    </submittedName>
</protein>
<organism evidence="1 2">
    <name type="scientific">Trichogramma kaykai</name>
    <dbReference type="NCBI Taxonomy" id="54128"/>
    <lineage>
        <taxon>Eukaryota</taxon>
        <taxon>Metazoa</taxon>
        <taxon>Ecdysozoa</taxon>
        <taxon>Arthropoda</taxon>
        <taxon>Hexapoda</taxon>
        <taxon>Insecta</taxon>
        <taxon>Pterygota</taxon>
        <taxon>Neoptera</taxon>
        <taxon>Endopterygota</taxon>
        <taxon>Hymenoptera</taxon>
        <taxon>Apocrita</taxon>
        <taxon>Proctotrupomorpha</taxon>
        <taxon>Chalcidoidea</taxon>
        <taxon>Trichogrammatidae</taxon>
        <taxon>Trichogramma</taxon>
    </lineage>
</organism>
<dbReference type="AlphaFoldDB" id="A0ABD2VWY1"/>
<dbReference type="EMBL" id="JBJJXI010000158">
    <property type="protein sequence ID" value="KAL3385312.1"/>
    <property type="molecule type" value="Genomic_DNA"/>
</dbReference>
<accession>A0ABD2VWY1</accession>
<dbReference type="Proteomes" id="UP001627154">
    <property type="component" value="Unassembled WGS sequence"/>
</dbReference>
<keyword evidence="2" id="KW-1185">Reference proteome</keyword>
<name>A0ABD2VWY1_9HYME</name>
<comment type="caution">
    <text evidence="1">The sequence shown here is derived from an EMBL/GenBank/DDBJ whole genome shotgun (WGS) entry which is preliminary data.</text>
</comment>
<evidence type="ECO:0000313" key="1">
    <source>
        <dbReference type="EMBL" id="KAL3385312.1"/>
    </source>
</evidence>
<reference evidence="1 2" key="1">
    <citation type="journal article" date="2024" name="bioRxiv">
        <title>A reference genome for Trichogramma kaykai: A tiny desert-dwelling parasitoid wasp with competing sex-ratio distorters.</title>
        <authorList>
            <person name="Culotta J."/>
            <person name="Lindsey A.R."/>
        </authorList>
    </citation>
    <scope>NUCLEOTIDE SEQUENCE [LARGE SCALE GENOMIC DNA]</scope>
    <source>
        <strain evidence="1 2">KSX58</strain>
    </source>
</reference>